<dbReference type="Gene3D" id="2.60.40.1120">
    <property type="entry name" value="Carboxypeptidase-like, regulatory domain"/>
    <property type="match status" value="1"/>
</dbReference>
<dbReference type="InterPro" id="IPR036942">
    <property type="entry name" value="Beta-barrel_TonB_sf"/>
</dbReference>
<dbReference type="GO" id="GO:0009279">
    <property type="term" value="C:cell outer membrane"/>
    <property type="evidence" value="ECO:0007669"/>
    <property type="project" value="UniProtKB-SubCell"/>
</dbReference>
<comment type="similarity">
    <text evidence="8">Belongs to the TonB-dependent receptor family.</text>
</comment>
<dbReference type="Gene3D" id="2.170.130.10">
    <property type="entry name" value="TonB-dependent receptor, plug domain"/>
    <property type="match status" value="1"/>
</dbReference>
<dbReference type="NCBIfam" id="TIGR04056">
    <property type="entry name" value="OMP_RagA_SusC"/>
    <property type="match status" value="1"/>
</dbReference>
<evidence type="ECO:0000256" key="4">
    <source>
        <dbReference type="ARBA" id="ARBA00022692"/>
    </source>
</evidence>
<dbReference type="SUPFAM" id="SSF56935">
    <property type="entry name" value="Porins"/>
    <property type="match status" value="1"/>
</dbReference>
<dbReference type="GO" id="GO:0015344">
    <property type="term" value="F:siderophore uptake transmembrane transporter activity"/>
    <property type="evidence" value="ECO:0007669"/>
    <property type="project" value="TreeGrafter"/>
</dbReference>
<dbReference type="Pfam" id="PF07660">
    <property type="entry name" value="STN"/>
    <property type="match status" value="1"/>
</dbReference>
<dbReference type="InterPro" id="IPR023996">
    <property type="entry name" value="TonB-dep_OMP_SusC/RagA"/>
</dbReference>
<evidence type="ECO:0000256" key="1">
    <source>
        <dbReference type="ARBA" id="ARBA00004571"/>
    </source>
</evidence>
<keyword evidence="5" id="KW-0732">Signal</keyword>
<dbReference type="InterPro" id="IPR008969">
    <property type="entry name" value="CarboxyPept-like_regulatory"/>
</dbReference>
<accession>A0A495ED92</accession>
<dbReference type="InterPro" id="IPR023997">
    <property type="entry name" value="TonB-dep_OMP_SusC/RagA_CS"/>
</dbReference>
<evidence type="ECO:0000256" key="6">
    <source>
        <dbReference type="ARBA" id="ARBA00023136"/>
    </source>
</evidence>
<keyword evidence="3 8" id="KW-1134">Transmembrane beta strand</keyword>
<organism evidence="10 11">
    <name type="scientific">Maribacter vaceletii</name>
    <dbReference type="NCBI Taxonomy" id="1206816"/>
    <lineage>
        <taxon>Bacteria</taxon>
        <taxon>Pseudomonadati</taxon>
        <taxon>Bacteroidota</taxon>
        <taxon>Flavobacteriia</taxon>
        <taxon>Flavobacteriales</taxon>
        <taxon>Flavobacteriaceae</taxon>
        <taxon>Maribacter</taxon>
    </lineage>
</organism>
<sequence>MNKIVKSNYLGFFIPLRMCILTIMRIFLLVIVLGLGSVYANPSYAQTKIDINVSNIGLEDLFVEIQNKSEFVFFYKDATLDKNKKISLKYNEITVSKILDVVFKNTQLTYKIKDRQVIIKKAPKRKLKKASSILAPIIEQSEISGLVIDADGLPLPGANVVVKGTTNGTQTDFDGKFSINADPNATLIFSYIGYASKEIQINGQSTINITLLEDASQLQEVVVTGYTKQNTRDITGSVTTVKSENLEATSPTSLEQALQGQASGVVVGSQGGPGGSAAVRIRGFGTINGNDPLYIIDGTPSGAGLNDINPNDIASVQILKDASSAAIYGNRAANGVIIITTKGGKKNKKLTFSLNSYAGIDFIPNSALPDMASSQQVAESVWREFNNDGNNPSNSQFGNGATPVIPNYLIPQGSATDEGIIYDAGSRATSVTRSNPQGTNWFNEYFGSAITQSHNISASAGTENSSFFTSMSVLDQEGVGNQSGFSRYTLRANTSFNITDGFRIGENITVSFSDQITPPGSSVDDGTIANLYRMSPLIPVRDVGGNFAGSGVGGLGNGKNPIAIAERNKDNSNKTLRALGNVYAEVDLIDGLTFKTNLGFDLSSFNMVYFQAPQLEGEIFNTQTTLTERNSSSNTYTWFNTLNYNKAVSENIELDVLVGTEFNKNTFRTTTVNRLGFDVFTEDLRYFDNANGNWGGYGTGAISSYFSLFGKADVKILDKYLLSATVRRDETSLFNENSRDGIFPSGSIGWRVSEEDFMKESKVFTNLMFKAGYGVVGNNGNVRTDARSTTLGPNVDNYNYATGTTTSSAGLGISLRGNPDIGWETTKSLNVGISSRLFNSLNFDFDYFNSTTEDMLLSVPGDPTLLGNISAVPANLGEMTNKGFDATLSYDNYQSDGDFKYNLGFNISAYKNEVTFLDPENPDSFINGDRLRDQNPTRTQAGHPLSSFYGNTWAGIENGRVVFDELDDTGEPVRGFIGSPHPDFTYGLTFNADYKNFDFSMLFQGSQGNEIYNFNKFFTDFNKFTGGRSVNYVNEVGLPAVTANSSLVDREAAASSYYVEDGSYLRLKNIVIGYSLPNSLTQKLKLDKIRLYLQGKNLITLTDYSGLDPEVSLRSFVGSVSAPGGNAPDRTLPGPNLTYGVDSGTYPINRSIIFGLNVSF</sequence>
<comment type="subcellular location">
    <subcellularLocation>
        <location evidence="1 8">Cell outer membrane</location>
        <topology evidence="1 8">Multi-pass membrane protein</topology>
    </subcellularLocation>
</comment>
<dbReference type="PANTHER" id="PTHR30069">
    <property type="entry name" value="TONB-DEPENDENT OUTER MEMBRANE RECEPTOR"/>
    <property type="match status" value="1"/>
</dbReference>
<feature type="domain" description="Secretin/TonB short N-terminal" evidence="9">
    <location>
        <begin position="71"/>
        <end position="122"/>
    </location>
</feature>
<dbReference type="InterPro" id="IPR011662">
    <property type="entry name" value="Secretin/TonB_short_N"/>
</dbReference>
<dbReference type="InterPro" id="IPR039426">
    <property type="entry name" value="TonB-dep_rcpt-like"/>
</dbReference>
<dbReference type="AlphaFoldDB" id="A0A495ED92"/>
<proteinExistence type="inferred from homology"/>
<dbReference type="EMBL" id="RBIQ01000007">
    <property type="protein sequence ID" value="RKR14858.1"/>
    <property type="molecule type" value="Genomic_DNA"/>
</dbReference>
<evidence type="ECO:0000256" key="3">
    <source>
        <dbReference type="ARBA" id="ARBA00022452"/>
    </source>
</evidence>
<evidence type="ECO:0000259" key="9">
    <source>
        <dbReference type="SMART" id="SM00965"/>
    </source>
</evidence>
<dbReference type="Proteomes" id="UP000269412">
    <property type="component" value="Unassembled WGS sequence"/>
</dbReference>
<dbReference type="SUPFAM" id="SSF49464">
    <property type="entry name" value="Carboxypeptidase regulatory domain-like"/>
    <property type="match status" value="1"/>
</dbReference>
<reference evidence="10 11" key="1">
    <citation type="submission" date="2018-10" db="EMBL/GenBank/DDBJ databases">
        <title>Genomic Encyclopedia of Archaeal and Bacterial Type Strains, Phase II (KMG-II): from individual species to whole genera.</title>
        <authorList>
            <person name="Goeker M."/>
        </authorList>
    </citation>
    <scope>NUCLEOTIDE SEQUENCE [LARGE SCALE GENOMIC DNA]</scope>
    <source>
        <strain evidence="10 11">DSM 25230</strain>
    </source>
</reference>
<dbReference type="InterPro" id="IPR037066">
    <property type="entry name" value="Plug_dom_sf"/>
</dbReference>
<dbReference type="GO" id="GO:0044718">
    <property type="term" value="P:siderophore transmembrane transport"/>
    <property type="evidence" value="ECO:0007669"/>
    <property type="project" value="TreeGrafter"/>
</dbReference>
<evidence type="ECO:0000256" key="2">
    <source>
        <dbReference type="ARBA" id="ARBA00022448"/>
    </source>
</evidence>
<dbReference type="Pfam" id="PF13715">
    <property type="entry name" value="CarbopepD_reg_2"/>
    <property type="match status" value="1"/>
</dbReference>
<dbReference type="PROSITE" id="PS52016">
    <property type="entry name" value="TONB_DEPENDENT_REC_3"/>
    <property type="match status" value="1"/>
</dbReference>
<dbReference type="Pfam" id="PF07715">
    <property type="entry name" value="Plug"/>
    <property type="match status" value="1"/>
</dbReference>
<dbReference type="Gene3D" id="2.40.170.20">
    <property type="entry name" value="TonB-dependent receptor, beta-barrel domain"/>
    <property type="match status" value="1"/>
</dbReference>
<evidence type="ECO:0000256" key="5">
    <source>
        <dbReference type="ARBA" id="ARBA00022729"/>
    </source>
</evidence>
<dbReference type="NCBIfam" id="TIGR04057">
    <property type="entry name" value="SusC_RagA_signa"/>
    <property type="match status" value="1"/>
</dbReference>
<protein>
    <submittedName>
        <fullName evidence="10">TonB-linked SusC/RagA family outer membrane protein</fullName>
    </submittedName>
</protein>
<dbReference type="FunFam" id="2.60.40.1120:FF:000003">
    <property type="entry name" value="Outer membrane protein Omp121"/>
    <property type="match status" value="1"/>
</dbReference>
<keyword evidence="7 8" id="KW-0998">Cell outer membrane</keyword>
<dbReference type="OrthoDB" id="9768177at2"/>
<dbReference type="SMART" id="SM00965">
    <property type="entry name" value="STN"/>
    <property type="match status" value="1"/>
</dbReference>
<keyword evidence="6 8" id="KW-0472">Membrane</keyword>
<evidence type="ECO:0000256" key="8">
    <source>
        <dbReference type="PROSITE-ProRule" id="PRU01360"/>
    </source>
</evidence>
<dbReference type="PANTHER" id="PTHR30069:SF29">
    <property type="entry name" value="HEMOGLOBIN AND HEMOGLOBIN-HAPTOGLOBIN-BINDING PROTEIN 1-RELATED"/>
    <property type="match status" value="1"/>
</dbReference>
<evidence type="ECO:0000313" key="11">
    <source>
        <dbReference type="Proteomes" id="UP000269412"/>
    </source>
</evidence>
<dbReference type="InterPro" id="IPR012910">
    <property type="entry name" value="Plug_dom"/>
</dbReference>
<keyword evidence="11" id="KW-1185">Reference proteome</keyword>
<name>A0A495ED92_9FLAO</name>
<comment type="caution">
    <text evidence="10">The sequence shown here is derived from an EMBL/GenBank/DDBJ whole genome shotgun (WGS) entry which is preliminary data.</text>
</comment>
<gene>
    <name evidence="10" type="ORF">CLV91_0939</name>
</gene>
<keyword evidence="4 8" id="KW-0812">Transmembrane</keyword>
<keyword evidence="2 8" id="KW-0813">Transport</keyword>
<evidence type="ECO:0000313" key="10">
    <source>
        <dbReference type="EMBL" id="RKR14858.1"/>
    </source>
</evidence>
<evidence type="ECO:0000256" key="7">
    <source>
        <dbReference type="ARBA" id="ARBA00023237"/>
    </source>
</evidence>